<proteinExistence type="predicted"/>
<accession>A0A840Y8L1</accession>
<dbReference type="AlphaFoldDB" id="A0A840Y8L1"/>
<dbReference type="InterPro" id="IPR011050">
    <property type="entry name" value="Pectin_lyase_fold/virulence"/>
</dbReference>
<feature type="coiled-coil region" evidence="1">
    <location>
        <begin position="94"/>
        <end position="121"/>
    </location>
</feature>
<dbReference type="EMBL" id="JACIJD010000001">
    <property type="protein sequence ID" value="MBB5692261.1"/>
    <property type="molecule type" value="Genomic_DNA"/>
</dbReference>
<evidence type="ECO:0008006" key="4">
    <source>
        <dbReference type="Google" id="ProtNLM"/>
    </source>
</evidence>
<evidence type="ECO:0000313" key="2">
    <source>
        <dbReference type="EMBL" id="MBB5692261.1"/>
    </source>
</evidence>
<dbReference type="Proteomes" id="UP000580654">
    <property type="component" value="Unassembled WGS sequence"/>
</dbReference>
<organism evidence="2 3">
    <name type="scientific">Muricoccus pecuniae</name>
    <dbReference type="NCBI Taxonomy" id="693023"/>
    <lineage>
        <taxon>Bacteria</taxon>
        <taxon>Pseudomonadati</taxon>
        <taxon>Pseudomonadota</taxon>
        <taxon>Alphaproteobacteria</taxon>
        <taxon>Acetobacterales</taxon>
        <taxon>Roseomonadaceae</taxon>
        <taxon>Muricoccus</taxon>
    </lineage>
</organism>
<sequence length="760" mass="80858">MAEHIRIGDVAPRVHYVADGAQTVFVYPFPIFGADDIEVHVDGLRIASGFAVSGAGKSEGGTITFAVPLAAGAKVVLRRRLVMERVTDYQPNGVLRANTLNDELDRQMAALQELREDTAGALRQGPGEVGGKFVLPMRAARANRLLGFDSLGDIATFSRGEATLSAPFPGAIPRTVEDKLSERLSARDFGAMGNGTTDDGPALQAAMNAAAASGKFLDIGEGTYRTTIPLVLPGAAAGLSMRGAILYAGAGGEAALTLGDGAAIRNRARIYQGLRVLRAGISSWEDERDIGILIRNQDSGLIDVRQVEGFTIGVQTLGVERGFEDTVLYLGRLVDNRYGLDVRTASAAAWNTSVRYYGGHFAHSFATWPEKDRYGIRLSAAPGAYVAHNRHVFDGPAFELQSRDRPIDGIPFLIQVNSRGVVARNIRMEGCDPYVARHTAGAQDHFYEVAWASQAYGVDIDYTASATRVGSVVRALHQAAGHRESTRAVGEVPNLRAAAIRWNASETGFEKLACLSTNVSGTPTTLPQFTFQALDGYALTDRGVILPGGRGLGFVVDTRDCKEFALAVDADNPRMVIQCFGAGNVLLTEADGEMVRASGMSLTYVAGPRWWQGNADSNDASLTRLQVVRLAPQVQSAIIGVARVGTDYEVRSMRLACDPSRSPTLLYGTPELPHGVREVKAELAWDPPSIAAGGSAQVNVPCAGARPGDFVQASFSLSTSGVVFLAQVGAQDVVTVTAWNRSGAAIDLNPGTVRVRAVKS</sequence>
<reference evidence="2 3" key="1">
    <citation type="submission" date="2020-08" db="EMBL/GenBank/DDBJ databases">
        <title>Genomic Encyclopedia of Type Strains, Phase IV (KMG-IV): sequencing the most valuable type-strain genomes for metagenomic binning, comparative biology and taxonomic classification.</title>
        <authorList>
            <person name="Goeker M."/>
        </authorList>
    </citation>
    <scope>NUCLEOTIDE SEQUENCE [LARGE SCALE GENOMIC DNA]</scope>
    <source>
        <strain evidence="2 3">DSM 25622</strain>
    </source>
</reference>
<gene>
    <name evidence="2" type="ORF">FHS87_000272</name>
</gene>
<comment type="caution">
    <text evidence="2">The sequence shown here is derived from an EMBL/GenBank/DDBJ whole genome shotgun (WGS) entry which is preliminary data.</text>
</comment>
<dbReference type="SUPFAM" id="SSF51126">
    <property type="entry name" value="Pectin lyase-like"/>
    <property type="match status" value="1"/>
</dbReference>
<evidence type="ECO:0000313" key="3">
    <source>
        <dbReference type="Proteomes" id="UP000580654"/>
    </source>
</evidence>
<evidence type="ECO:0000256" key="1">
    <source>
        <dbReference type="SAM" id="Coils"/>
    </source>
</evidence>
<keyword evidence="3" id="KW-1185">Reference proteome</keyword>
<keyword evidence="1" id="KW-0175">Coiled coil</keyword>
<dbReference type="InterPro" id="IPR012334">
    <property type="entry name" value="Pectin_lyas_fold"/>
</dbReference>
<name>A0A840Y8L1_9PROT</name>
<protein>
    <recommendedName>
        <fullName evidence="4">Hydrolase</fullName>
    </recommendedName>
</protein>
<dbReference type="Gene3D" id="2.160.20.10">
    <property type="entry name" value="Single-stranded right-handed beta-helix, Pectin lyase-like"/>
    <property type="match status" value="1"/>
</dbReference>
<dbReference type="RefSeq" id="WP_184513021.1">
    <property type="nucleotide sequence ID" value="NZ_JACIJD010000001.1"/>
</dbReference>